<protein>
    <submittedName>
        <fullName evidence="1">Uncharacterized protein</fullName>
    </submittedName>
</protein>
<evidence type="ECO:0000313" key="1">
    <source>
        <dbReference type="EMBL" id="KAJ6804571.1"/>
    </source>
</evidence>
<comment type="caution">
    <text evidence="1">The sequence shown here is derived from an EMBL/GenBank/DDBJ whole genome shotgun (WGS) entry which is preliminary data.</text>
</comment>
<organism evidence="1 2">
    <name type="scientific">Iris pallida</name>
    <name type="common">Sweet iris</name>
    <dbReference type="NCBI Taxonomy" id="29817"/>
    <lineage>
        <taxon>Eukaryota</taxon>
        <taxon>Viridiplantae</taxon>
        <taxon>Streptophyta</taxon>
        <taxon>Embryophyta</taxon>
        <taxon>Tracheophyta</taxon>
        <taxon>Spermatophyta</taxon>
        <taxon>Magnoliopsida</taxon>
        <taxon>Liliopsida</taxon>
        <taxon>Asparagales</taxon>
        <taxon>Iridaceae</taxon>
        <taxon>Iridoideae</taxon>
        <taxon>Irideae</taxon>
        <taxon>Iris</taxon>
    </lineage>
</organism>
<dbReference type="AlphaFoldDB" id="A0AAX6EKX3"/>
<proteinExistence type="predicted"/>
<reference evidence="1" key="1">
    <citation type="journal article" date="2023" name="GigaByte">
        <title>Genome assembly of the bearded iris, Iris pallida Lam.</title>
        <authorList>
            <person name="Bruccoleri R.E."/>
            <person name="Oakeley E.J."/>
            <person name="Faust A.M.E."/>
            <person name="Altorfer M."/>
            <person name="Dessus-Babus S."/>
            <person name="Burckhardt D."/>
            <person name="Oertli M."/>
            <person name="Naumann U."/>
            <person name="Petersen F."/>
            <person name="Wong J."/>
        </authorList>
    </citation>
    <scope>NUCLEOTIDE SEQUENCE</scope>
    <source>
        <strain evidence="1">GSM-AAB239-AS_SAM_17_03QT</strain>
    </source>
</reference>
<name>A0AAX6EKX3_IRIPA</name>
<reference evidence="1" key="2">
    <citation type="submission" date="2023-04" db="EMBL/GenBank/DDBJ databases">
        <authorList>
            <person name="Bruccoleri R.E."/>
            <person name="Oakeley E.J."/>
            <person name="Faust A.-M."/>
            <person name="Dessus-Babus S."/>
            <person name="Altorfer M."/>
            <person name="Burckhardt D."/>
            <person name="Oertli M."/>
            <person name="Naumann U."/>
            <person name="Petersen F."/>
            <person name="Wong J."/>
        </authorList>
    </citation>
    <scope>NUCLEOTIDE SEQUENCE</scope>
    <source>
        <strain evidence="1">GSM-AAB239-AS_SAM_17_03QT</strain>
        <tissue evidence="1">Leaf</tissue>
    </source>
</reference>
<keyword evidence="2" id="KW-1185">Reference proteome</keyword>
<sequence>MCWGITPTELPIWMVDYVYETRICLWCETMFMEQRIGWYDMICMLWCVLHGQWTRMARARVRLPSDGYAGAPGPFGLGGNYVWYLWCTSFGRIATV</sequence>
<dbReference type="EMBL" id="JANAVB010035820">
    <property type="protein sequence ID" value="KAJ6804571.1"/>
    <property type="molecule type" value="Genomic_DNA"/>
</dbReference>
<dbReference type="Proteomes" id="UP001140949">
    <property type="component" value="Unassembled WGS sequence"/>
</dbReference>
<gene>
    <name evidence="1" type="ORF">M6B38_183905</name>
</gene>
<evidence type="ECO:0000313" key="2">
    <source>
        <dbReference type="Proteomes" id="UP001140949"/>
    </source>
</evidence>
<accession>A0AAX6EKX3</accession>